<evidence type="ECO:0000313" key="4">
    <source>
        <dbReference type="Proteomes" id="UP000799302"/>
    </source>
</evidence>
<accession>A0A6A6URN0</accession>
<evidence type="ECO:0000256" key="2">
    <source>
        <dbReference type="SAM" id="SignalP"/>
    </source>
</evidence>
<feature type="region of interest" description="Disordered" evidence="1">
    <location>
        <begin position="195"/>
        <end position="216"/>
    </location>
</feature>
<proteinExistence type="predicted"/>
<reference evidence="3" key="1">
    <citation type="journal article" date="2020" name="Stud. Mycol.">
        <title>101 Dothideomycetes genomes: a test case for predicting lifestyles and emergence of pathogens.</title>
        <authorList>
            <person name="Haridas S."/>
            <person name="Albert R."/>
            <person name="Binder M."/>
            <person name="Bloem J."/>
            <person name="Labutti K."/>
            <person name="Salamov A."/>
            <person name="Andreopoulos B."/>
            <person name="Baker S."/>
            <person name="Barry K."/>
            <person name="Bills G."/>
            <person name="Bluhm B."/>
            <person name="Cannon C."/>
            <person name="Castanera R."/>
            <person name="Culley D."/>
            <person name="Daum C."/>
            <person name="Ezra D."/>
            <person name="Gonzalez J."/>
            <person name="Henrissat B."/>
            <person name="Kuo A."/>
            <person name="Liang C."/>
            <person name="Lipzen A."/>
            <person name="Lutzoni F."/>
            <person name="Magnuson J."/>
            <person name="Mondo S."/>
            <person name="Nolan M."/>
            <person name="Ohm R."/>
            <person name="Pangilinan J."/>
            <person name="Park H.-J."/>
            <person name="Ramirez L."/>
            <person name="Alfaro M."/>
            <person name="Sun H."/>
            <person name="Tritt A."/>
            <person name="Yoshinaga Y."/>
            <person name="Zwiers L.-H."/>
            <person name="Turgeon B."/>
            <person name="Goodwin S."/>
            <person name="Spatafora J."/>
            <person name="Crous P."/>
            <person name="Grigoriev I."/>
        </authorList>
    </citation>
    <scope>NUCLEOTIDE SEQUENCE</scope>
    <source>
        <strain evidence="3">CBS 115976</strain>
    </source>
</reference>
<protein>
    <submittedName>
        <fullName evidence="3">Uncharacterized protein</fullName>
    </submittedName>
</protein>
<feature type="region of interest" description="Disordered" evidence="1">
    <location>
        <begin position="19"/>
        <end position="41"/>
    </location>
</feature>
<name>A0A6A6URN0_9PEZI</name>
<evidence type="ECO:0000313" key="3">
    <source>
        <dbReference type="EMBL" id="KAF2674979.1"/>
    </source>
</evidence>
<dbReference type="AlphaFoldDB" id="A0A6A6URN0"/>
<feature type="signal peptide" evidence="2">
    <location>
        <begin position="1"/>
        <end position="18"/>
    </location>
</feature>
<dbReference type="EMBL" id="MU004230">
    <property type="protein sequence ID" value="KAF2674979.1"/>
    <property type="molecule type" value="Genomic_DNA"/>
</dbReference>
<keyword evidence="2" id="KW-0732">Signal</keyword>
<dbReference type="Proteomes" id="UP000799302">
    <property type="component" value="Unassembled WGS sequence"/>
</dbReference>
<keyword evidence="4" id="KW-1185">Reference proteome</keyword>
<organism evidence="3 4">
    <name type="scientific">Microthyrium microscopicum</name>
    <dbReference type="NCBI Taxonomy" id="703497"/>
    <lineage>
        <taxon>Eukaryota</taxon>
        <taxon>Fungi</taxon>
        <taxon>Dikarya</taxon>
        <taxon>Ascomycota</taxon>
        <taxon>Pezizomycotina</taxon>
        <taxon>Dothideomycetes</taxon>
        <taxon>Dothideomycetes incertae sedis</taxon>
        <taxon>Microthyriales</taxon>
        <taxon>Microthyriaceae</taxon>
        <taxon>Microthyrium</taxon>
    </lineage>
</organism>
<feature type="chain" id="PRO_5025363911" evidence="2">
    <location>
        <begin position="19"/>
        <end position="246"/>
    </location>
</feature>
<evidence type="ECO:0000256" key="1">
    <source>
        <dbReference type="SAM" id="MobiDB-lite"/>
    </source>
</evidence>
<sequence>MKTTSICMLAAMAGSAFCHPAKQATPPPPKGENRGQGIPHPVRPFPLKPTMTNLASLVSVLQNPPTATATSPTATATSQINMPPNILAEPVPPTKEFLKRYFGLVPVLEEYKKDCLHLKVIPADSPQRCKDLRSIIELAGYVEADWNVKPKGLPKVGSLKVWIHKVQVCNATEKPIPGAIPLPYPFPFPVKGSGRPFGPGGNPKSKKPRPGFGLRSAQGECEMQDMMTLPVERNATENSLWAMIDA</sequence>
<gene>
    <name evidence="3" type="ORF">BT63DRAFT_462461</name>
</gene>